<dbReference type="AlphaFoldDB" id="A0A6J4KCC9"/>
<sequence>MACTGILLMICLNARSQTVYFSQRTAGQPLQFRLLKDSIPNIHPIVDQKVQLKDKVLDLRQQFPFYGHAVMDDYQDYFELYYLDLGPGNENLCVELTFCFGHLTSMTWLAKGHYNINTLKIELQRRFPYKRFDKEYTLQADSVVTYSNPHRRVIYGEHYGNERWFYHDSRVSLHLMEDLKKEWAIVTLSDRRIDNITPGWCRYDRKFRSWEKVKTALKRGQ</sequence>
<name>A0A6J4KCC9_9SPHI</name>
<protein>
    <submittedName>
        <fullName evidence="1">Uncharacterized protein</fullName>
    </submittedName>
</protein>
<accession>A0A6J4KCC9</accession>
<proteinExistence type="predicted"/>
<gene>
    <name evidence="1" type="ORF">AVDCRST_MAG56-5575</name>
</gene>
<evidence type="ECO:0000313" key="1">
    <source>
        <dbReference type="EMBL" id="CAA9301699.1"/>
    </source>
</evidence>
<organism evidence="1">
    <name type="scientific">uncultured Cytophagales bacterium</name>
    <dbReference type="NCBI Taxonomy" id="158755"/>
    <lineage>
        <taxon>Bacteria</taxon>
        <taxon>Pseudomonadati</taxon>
        <taxon>Bacteroidota</taxon>
        <taxon>Sphingobacteriia</taxon>
        <taxon>Sphingobacteriales</taxon>
        <taxon>environmental samples</taxon>
    </lineage>
</organism>
<dbReference type="EMBL" id="CADCTQ010000454">
    <property type="protein sequence ID" value="CAA9301699.1"/>
    <property type="molecule type" value="Genomic_DNA"/>
</dbReference>
<reference evidence="1" key="1">
    <citation type="submission" date="2020-02" db="EMBL/GenBank/DDBJ databases">
        <authorList>
            <person name="Meier V. D."/>
        </authorList>
    </citation>
    <scope>NUCLEOTIDE SEQUENCE</scope>
    <source>
        <strain evidence="1">AVDCRST_MAG56</strain>
    </source>
</reference>